<keyword evidence="2" id="KW-1003">Cell membrane</keyword>
<feature type="region of interest" description="Disordered" evidence="10">
    <location>
        <begin position="717"/>
        <end position="746"/>
    </location>
</feature>
<feature type="region of interest" description="Disordered" evidence="10">
    <location>
        <begin position="1"/>
        <end position="35"/>
    </location>
</feature>
<dbReference type="PROSITE" id="PS50901">
    <property type="entry name" value="FTSK"/>
    <property type="match status" value="3"/>
</dbReference>
<dbReference type="GO" id="GO:0003677">
    <property type="term" value="F:DNA binding"/>
    <property type="evidence" value="ECO:0007669"/>
    <property type="project" value="InterPro"/>
</dbReference>
<evidence type="ECO:0000256" key="8">
    <source>
        <dbReference type="ARBA" id="ARBA00023136"/>
    </source>
</evidence>
<keyword evidence="7 11" id="KW-1133">Transmembrane helix</keyword>
<comment type="subcellular location">
    <subcellularLocation>
        <location evidence="1">Cell membrane</location>
        <topology evidence="1">Multi-pass membrane protein</topology>
    </subcellularLocation>
</comment>
<dbReference type="Proteomes" id="UP000248333">
    <property type="component" value="Unassembled WGS sequence"/>
</dbReference>
<dbReference type="GO" id="GO:0005886">
    <property type="term" value="C:plasma membrane"/>
    <property type="evidence" value="ECO:0007669"/>
    <property type="project" value="UniProtKB-SubCell"/>
</dbReference>
<evidence type="ECO:0000256" key="10">
    <source>
        <dbReference type="SAM" id="MobiDB-lite"/>
    </source>
</evidence>
<dbReference type="InterPro" id="IPR023836">
    <property type="entry name" value="EccCa-like_Actinobacteria"/>
</dbReference>
<evidence type="ECO:0000313" key="13">
    <source>
        <dbReference type="EMBL" id="PYC64869.1"/>
    </source>
</evidence>
<dbReference type="InterPro" id="IPR027417">
    <property type="entry name" value="P-loop_NTPase"/>
</dbReference>
<protein>
    <submittedName>
        <fullName evidence="13">Secretion protein EccC</fullName>
    </submittedName>
</protein>
<keyword evidence="8 11" id="KW-0472">Membrane</keyword>
<dbReference type="NCBIfam" id="TIGR03925">
    <property type="entry name" value="T7SS_EccC_b"/>
    <property type="match status" value="1"/>
</dbReference>
<reference evidence="13 14" key="1">
    <citation type="submission" date="2018-03" db="EMBL/GenBank/DDBJ databases">
        <title>Bioinformatic expansion and discovery of thiopeptide antibiotics.</title>
        <authorList>
            <person name="Schwalen C.J."/>
            <person name="Hudson G.A."/>
            <person name="Mitchell D.A."/>
        </authorList>
    </citation>
    <scope>NUCLEOTIDE SEQUENCE [LARGE SCALE GENOMIC DNA]</scope>
    <source>
        <strain evidence="13 14">NRRL 8041</strain>
    </source>
</reference>
<dbReference type="NCBIfam" id="TIGR03924">
    <property type="entry name" value="T7SS_EccC_a"/>
    <property type="match status" value="1"/>
</dbReference>
<dbReference type="InterPro" id="IPR002543">
    <property type="entry name" value="FtsK_dom"/>
</dbReference>
<evidence type="ECO:0000256" key="9">
    <source>
        <dbReference type="PROSITE-ProRule" id="PRU00289"/>
    </source>
</evidence>
<feature type="binding site" evidence="9">
    <location>
        <begin position="1121"/>
        <end position="1128"/>
    </location>
    <ligand>
        <name>ATP</name>
        <dbReference type="ChEBI" id="CHEBI:30616"/>
    </ligand>
</feature>
<dbReference type="PANTHER" id="PTHR22683">
    <property type="entry name" value="SPORULATION PROTEIN RELATED"/>
    <property type="match status" value="1"/>
</dbReference>
<comment type="caution">
    <text evidence="13">The sequence shown here is derived from an EMBL/GenBank/DDBJ whole genome shotgun (WGS) entry which is preliminary data.</text>
</comment>
<dbReference type="InterPro" id="IPR050206">
    <property type="entry name" value="FtsK/SpoIIIE/SftA"/>
</dbReference>
<dbReference type="SUPFAM" id="SSF52540">
    <property type="entry name" value="P-loop containing nucleoside triphosphate hydrolases"/>
    <property type="match status" value="3"/>
</dbReference>
<keyword evidence="5 9" id="KW-0547">Nucleotide-binding</keyword>
<sequence>MSTVLFRRPARRSGPEMPSGEISLQEPPVLPEPQGGGMRQAMMVLPMALMSGVMVLMFINRSGGAFTWIILGLMAVAMLGMVLAQFAVGGVERKAKLGGDRRDYLRYLAQNRKRVRQHVLRQREATGWQHPDPRSLWSLAMTSRRWERRPTHPDFLEVRVGTGDQRLAVRITPMQTKPIEDLEPLAAKSLRRFIRAYTTIQEQPIALFLRGFAQIRLAGEKTQTRPVVRALIAQLVTFHAPEEVRLVLCVADDGLAAWEWTKWLPHLQHPTNQDAAGAARLVAATVEQVEQLLGESFTTRPRYETGATPSRDEPFVVVLRDGGRLGNGSRMATAGYRNTVLIDLDDPTPAAGKGALCLEVDGDNLLMVRQDRVGNEVRNRFAAPDRIGSAHTTVLARLLSPYRLGVVTETAADNLKSDFDLSAMLSIPDLRHIDLDRLWAPRPVAQRLRVPIGINAEGTPVELDLKESALGGMGPHGMLIGATGSGKSELLRTLVLALATTHSSETLNFVLVDFKGGATFLGLDRLPHTSAVITNLADEAALVGRMQDALHGELVRRQELLRQAGGFSSVLEYERARLQGAVLDPLPTLCVVVDEFSELLAAHRDFMDLFVMIGRLGRSLAVHLLLASQRVDDGRIGQLESHLSYRIGLRTFSAMESRSVIGVPDAYELPPAPGNGYLRTDVSTLIRFKAGYVSGPYRSTTNRVRQEVVQQQVVPYSLEHVPHRQPEPTEPADTPEVEEGETGPSAAPSVLHTVVEQLIDHGPPAHQVWLPPLAATPTLDQLLPSLVPDPDHGLTAAGWPGNGRLATPVGFVDKPFEQVRDLLIADLSSVGGHVGIAGGPRSGKSTLLRTLISSLALTHSPYEVQFYCLDFGGGGLAAMADMPHIGSVASRLDTDRVGRTIAEVTSLISQRERRFGDLGVDGMPTYRQMRADGRITDDPLGDVFLVVDGWFTLRQEFEALESAVRQIAAQGLNLGIHLMLTASRWSEVHHAMRDQIGTRLELRLGDPVDSTIDLRMAATVPQIPGRGLTADKLHFLAALPRIDGVADPDSLTDGVRALAAMVGDFWTGPAAPPVRTLPALLPAESLPEPHGDVRIALGLDEAGMQPVWHDFADLPHLTVLGDSESGKTNLLRHLAQSVTSRYTPEEARILIVDYRRQLFDSVPEAYRLGYSVSVDSTKQTIADAVAGLGPRMPGSDVTPEQLRRRDWWTGPRLFILIDDYDLLAGHDNPLLPLVPYLSQGADIGFHLVLTRGAANVMRMSMDPLIRRLQETNSPDVALSCPPSEGPLLGNTKARHLPPGRALLCTRRGARLIQTAWREPAAAAAEQPA</sequence>
<evidence type="ECO:0000259" key="12">
    <source>
        <dbReference type="PROSITE" id="PS50901"/>
    </source>
</evidence>
<proteinExistence type="predicted"/>
<evidence type="ECO:0000313" key="14">
    <source>
        <dbReference type="Proteomes" id="UP000248333"/>
    </source>
</evidence>
<name>A0A318NF76_9ACTN</name>
<evidence type="ECO:0000256" key="4">
    <source>
        <dbReference type="ARBA" id="ARBA00022737"/>
    </source>
</evidence>
<keyword evidence="3 11" id="KW-0812">Transmembrane</keyword>
<dbReference type="InterPro" id="IPR003593">
    <property type="entry name" value="AAA+_ATPase"/>
</dbReference>
<feature type="transmembrane region" description="Helical" evidence="11">
    <location>
        <begin position="66"/>
        <end position="88"/>
    </location>
</feature>
<dbReference type="GO" id="GO:0005524">
    <property type="term" value="F:ATP binding"/>
    <property type="evidence" value="ECO:0007669"/>
    <property type="project" value="UniProtKB-UniRule"/>
</dbReference>
<feature type="domain" description="FtsK" evidence="12">
    <location>
        <begin position="1104"/>
        <end position="1287"/>
    </location>
</feature>
<evidence type="ECO:0000256" key="6">
    <source>
        <dbReference type="ARBA" id="ARBA00022840"/>
    </source>
</evidence>
<dbReference type="EMBL" id="PYBV01000047">
    <property type="protein sequence ID" value="PYC64869.1"/>
    <property type="molecule type" value="Genomic_DNA"/>
</dbReference>
<feature type="binding site" evidence="9">
    <location>
        <begin position="838"/>
        <end position="845"/>
    </location>
    <ligand>
        <name>ATP</name>
        <dbReference type="ChEBI" id="CHEBI:30616"/>
    </ligand>
</feature>
<dbReference type="Pfam" id="PF01580">
    <property type="entry name" value="FtsK_SpoIIIE"/>
    <property type="match status" value="3"/>
</dbReference>
<dbReference type="InterPro" id="IPR023837">
    <property type="entry name" value="EccCb-like_Actinobacteria"/>
</dbReference>
<keyword evidence="6 9" id="KW-0067">ATP-binding</keyword>
<gene>
    <name evidence="13" type="ORF">C7C45_29255</name>
</gene>
<keyword evidence="4" id="KW-0677">Repeat</keyword>
<organism evidence="13 14">
    <name type="scientific">Micromonospora arborensis</name>
    <dbReference type="NCBI Taxonomy" id="2116518"/>
    <lineage>
        <taxon>Bacteria</taxon>
        <taxon>Bacillati</taxon>
        <taxon>Actinomycetota</taxon>
        <taxon>Actinomycetes</taxon>
        <taxon>Micromonosporales</taxon>
        <taxon>Micromonosporaceae</taxon>
        <taxon>Micromonospora</taxon>
    </lineage>
</organism>
<keyword evidence="14" id="KW-1185">Reference proteome</keyword>
<evidence type="ECO:0000256" key="11">
    <source>
        <dbReference type="SAM" id="Phobius"/>
    </source>
</evidence>
<feature type="transmembrane region" description="Helical" evidence="11">
    <location>
        <begin position="41"/>
        <end position="59"/>
    </location>
</feature>
<feature type="domain" description="FtsK" evidence="12">
    <location>
        <begin position="458"/>
        <end position="658"/>
    </location>
</feature>
<accession>A0A318NF76</accession>
<evidence type="ECO:0000256" key="3">
    <source>
        <dbReference type="ARBA" id="ARBA00022692"/>
    </source>
</evidence>
<evidence type="ECO:0000256" key="7">
    <source>
        <dbReference type="ARBA" id="ARBA00022989"/>
    </source>
</evidence>
<feature type="domain" description="FtsK" evidence="12">
    <location>
        <begin position="819"/>
        <end position="1011"/>
    </location>
</feature>
<feature type="binding site" evidence="9">
    <location>
        <begin position="481"/>
        <end position="488"/>
    </location>
    <ligand>
        <name>ATP</name>
        <dbReference type="ChEBI" id="CHEBI:30616"/>
    </ligand>
</feature>
<evidence type="ECO:0000256" key="1">
    <source>
        <dbReference type="ARBA" id="ARBA00004651"/>
    </source>
</evidence>
<evidence type="ECO:0000256" key="2">
    <source>
        <dbReference type="ARBA" id="ARBA00022475"/>
    </source>
</evidence>
<dbReference type="Gene3D" id="3.40.50.300">
    <property type="entry name" value="P-loop containing nucleotide triphosphate hydrolases"/>
    <property type="match status" value="4"/>
</dbReference>
<dbReference type="OrthoDB" id="9807790at2"/>
<evidence type="ECO:0000256" key="5">
    <source>
        <dbReference type="ARBA" id="ARBA00022741"/>
    </source>
</evidence>
<dbReference type="SMART" id="SM00382">
    <property type="entry name" value="AAA"/>
    <property type="match status" value="3"/>
</dbReference>
<dbReference type="PANTHER" id="PTHR22683:SF1">
    <property type="entry name" value="TYPE VII SECRETION SYSTEM PROTEIN ESSC"/>
    <property type="match status" value="1"/>
</dbReference>